<protein>
    <submittedName>
        <fullName evidence="2">SpoIID-like protein</fullName>
    </submittedName>
</protein>
<dbReference type="STRING" id="167539.Pro_1429"/>
<reference evidence="2 3" key="1">
    <citation type="journal article" date="2003" name="Proc. Natl. Acad. Sci. U.S.A.">
        <title>Genome sequence of the cyanobacterium Prochlorococcus marinus SS120, a nearly minimal oxyphototrophic genome.</title>
        <authorList>
            <person name="Dufresne A."/>
            <person name="Salanoubat M."/>
            <person name="Partensky F."/>
            <person name="Artiguenave F."/>
            <person name="Axmann I.M."/>
            <person name="Barbe V."/>
            <person name="Duprat S."/>
            <person name="Galperin M.Y."/>
            <person name="Koonin E.V."/>
            <person name="Le Gall F."/>
            <person name="Makarova K.S."/>
            <person name="Ostrowski M."/>
            <person name="Oztas S."/>
            <person name="Robert C."/>
            <person name="Rogozin I.B."/>
            <person name="Scanlan D.J."/>
            <person name="Tandeau de Marsac N."/>
            <person name="Weissenbach J."/>
            <person name="Wincker P."/>
            <person name="Wolf Y.I."/>
            <person name="Hess W.R."/>
        </authorList>
    </citation>
    <scope>NUCLEOTIDE SEQUENCE [LARGE SCALE GENOMIC DNA]</scope>
    <source>
        <strain evidence="3">SARG / CCMP1375 / SS120</strain>
    </source>
</reference>
<proteinExistence type="predicted"/>
<dbReference type="PATRIC" id="fig|167539.5.peg.1495"/>
<accession>Q7TV97</accession>
<dbReference type="PANTHER" id="PTHR30032:SF4">
    <property type="entry name" value="AMIDASE ENHANCER"/>
    <property type="match status" value="1"/>
</dbReference>
<dbReference type="PANTHER" id="PTHR30032">
    <property type="entry name" value="N-ACETYLMURAMOYL-L-ALANINE AMIDASE-RELATED"/>
    <property type="match status" value="1"/>
</dbReference>
<sequence>MVLRKLPRKILLAISFLAIVLQERGFAKSEPIIRVLVLDAKKIHLRADQSRPLIVKGLGLNRKSIKSLHLNVNNGKLRYSFNRDSPQWISLKKGQELSVGTRDPRGIWLGKRRYGGRLRILNSDSTIKVVNYLGIEKYLKSVVGSEMPKDWPIEALKSQAIAARTYALRQLKKTGEYDLNSNISNQVYLGVEAETNRTQEAVNRTRSLVLVDKGRLIEAVFHSGSGGETESSYSVWGKHRPYLISVRDYDQDSPNYKWQKHFSQKELQNLFFDLGGLNAIRIVEQSSTQRVKRVKIYGPKGITYLSGKEIRSLLNLKSTLVKFKMIPSSFIPNQNDKEFFNDIKNDAIYRKNSTSIINNLLQLPNVTYGDSLLVNGNGSGHAVGMSQWGAKYLAERGAKYREILRHFYKGTKIISFSLR</sequence>
<dbReference type="KEGG" id="pma:Pro_1429"/>
<dbReference type="NCBIfam" id="TIGR02669">
    <property type="entry name" value="SpoIID_LytB"/>
    <property type="match status" value="1"/>
</dbReference>
<evidence type="ECO:0000313" key="3">
    <source>
        <dbReference type="Proteomes" id="UP000001420"/>
    </source>
</evidence>
<dbReference type="eggNOG" id="COG2385">
    <property type="taxonomic scope" value="Bacteria"/>
</dbReference>
<evidence type="ECO:0000313" key="2">
    <source>
        <dbReference type="EMBL" id="AAQ00473.1"/>
    </source>
</evidence>
<dbReference type="OrthoDB" id="9794671at2"/>
<dbReference type="InterPro" id="IPR051922">
    <property type="entry name" value="Bact_Sporulation_Assoc"/>
</dbReference>
<dbReference type="GO" id="GO:0030288">
    <property type="term" value="C:outer membrane-bounded periplasmic space"/>
    <property type="evidence" value="ECO:0007669"/>
    <property type="project" value="TreeGrafter"/>
</dbReference>
<keyword evidence="3" id="KW-1185">Reference proteome</keyword>
<dbReference type="InterPro" id="IPR013693">
    <property type="entry name" value="SpoIID/LytB_N"/>
</dbReference>
<dbReference type="EnsemblBacteria" id="AAQ00473">
    <property type="protein sequence ID" value="AAQ00473"/>
    <property type="gene ID" value="Pro_1429"/>
</dbReference>
<dbReference type="AlphaFoldDB" id="Q7TV97"/>
<dbReference type="Proteomes" id="UP000001420">
    <property type="component" value="Chromosome"/>
</dbReference>
<dbReference type="InterPro" id="IPR013486">
    <property type="entry name" value="SpoIID/LytB"/>
</dbReference>
<evidence type="ECO:0000259" key="1">
    <source>
        <dbReference type="Pfam" id="PF08486"/>
    </source>
</evidence>
<name>Q7TV97_PROMA</name>
<dbReference type="HOGENOM" id="CLU_021203_3_3_3"/>
<organism evidence="2 3">
    <name type="scientific">Prochlorococcus marinus (strain SARG / CCMP1375 / SS120)</name>
    <dbReference type="NCBI Taxonomy" id="167539"/>
    <lineage>
        <taxon>Bacteria</taxon>
        <taxon>Bacillati</taxon>
        <taxon>Cyanobacteriota</taxon>
        <taxon>Cyanophyceae</taxon>
        <taxon>Synechococcales</taxon>
        <taxon>Prochlorococcaceae</taxon>
        <taxon>Prochlorococcus</taxon>
    </lineage>
</organism>
<dbReference type="EMBL" id="AE017126">
    <property type="protein sequence ID" value="AAQ00473.1"/>
    <property type="molecule type" value="Genomic_DNA"/>
</dbReference>
<dbReference type="GO" id="GO:0030435">
    <property type="term" value="P:sporulation resulting in formation of a cellular spore"/>
    <property type="evidence" value="ECO:0007669"/>
    <property type="project" value="InterPro"/>
</dbReference>
<gene>
    <name evidence="2" type="primary">spoIID</name>
    <name evidence="2" type="ordered locus">Pro_1429</name>
</gene>
<feature type="domain" description="Sporulation stage II protein D amidase enhancer LytB N-terminal" evidence="1">
    <location>
        <begin position="124"/>
        <end position="211"/>
    </location>
</feature>
<dbReference type="Pfam" id="PF08486">
    <property type="entry name" value="SpoIID"/>
    <property type="match status" value="1"/>
</dbReference>